<dbReference type="EMBL" id="JAODOP010000004">
    <property type="protein sequence ID" value="MEF3836072.1"/>
    <property type="molecule type" value="Genomic_DNA"/>
</dbReference>
<sequence>MRKLDHIGIPTKVVQPEENYMEGAKLFITDYTNSANKIEWLRFESGSEFPELIQTTAHIAYQVEDLQVEMEGKTILIEPFSPKDGLTIAFVEEEGAPIELMQFDK</sequence>
<reference evidence="1 2" key="1">
    <citation type="submission" date="2022-09" db="EMBL/GenBank/DDBJ databases">
        <title>Genome sequencing of Flavivirga sp. MEBiC05379.</title>
        <authorList>
            <person name="Oh H.-M."/>
            <person name="Kwon K.K."/>
            <person name="Park M.J."/>
            <person name="Yang S.-H."/>
        </authorList>
    </citation>
    <scope>NUCLEOTIDE SEQUENCE [LARGE SCALE GENOMIC DNA]</scope>
    <source>
        <strain evidence="1 2">MEBiC05379</strain>
    </source>
</reference>
<dbReference type="RefSeq" id="WP_303308347.1">
    <property type="nucleotide sequence ID" value="NZ_JAODOP010000004.1"/>
</dbReference>
<keyword evidence="2" id="KW-1185">Reference proteome</keyword>
<accession>A0ABU7XZB1</accession>
<evidence type="ECO:0000313" key="2">
    <source>
        <dbReference type="Proteomes" id="UP001337305"/>
    </source>
</evidence>
<protein>
    <recommendedName>
        <fullName evidence="3">VOC domain-containing protein</fullName>
    </recommendedName>
</protein>
<evidence type="ECO:0000313" key="1">
    <source>
        <dbReference type="EMBL" id="MEF3836072.1"/>
    </source>
</evidence>
<comment type="caution">
    <text evidence="1">The sequence shown here is derived from an EMBL/GenBank/DDBJ whole genome shotgun (WGS) entry which is preliminary data.</text>
</comment>
<name>A0ABU7XZB1_9FLAO</name>
<evidence type="ECO:0008006" key="3">
    <source>
        <dbReference type="Google" id="ProtNLM"/>
    </source>
</evidence>
<dbReference type="Proteomes" id="UP001337305">
    <property type="component" value="Unassembled WGS sequence"/>
</dbReference>
<gene>
    <name evidence="1" type="ORF">N1F79_23315</name>
</gene>
<organism evidence="1 2">
    <name type="scientific">Flavivirga spongiicola</name>
    <dbReference type="NCBI Taxonomy" id="421621"/>
    <lineage>
        <taxon>Bacteria</taxon>
        <taxon>Pseudomonadati</taxon>
        <taxon>Bacteroidota</taxon>
        <taxon>Flavobacteriia</taxon>
        <taxon>Flavobacteriales</taxon>
        <taxon>Flavobacteriaceae</taxon>
        <taxon>Flavivirga</taxon>
    </lineage>
</organism>
<proteinExistence type="predicted"/>